<feature type="region of interest" description="Disordered" evidence="1">
    <location>
        <begin position="13"/>
        <end position="35"/>
    </location>
</feature>
<sequence>MDIQIARQLEEEMEKEAQRMNEQIPRDAEIARIHA</sequence>
<evidence type="ECO:0000256" key="1">
    <source>
        <dbReference type="SAM" id="MobiDB-lite"/>
    </source>
</evidence>
<evidence type="ECO:0000313" key="2">
    <source>
        <dbReference type="EMBL" id="GFD61606.1"/>
    </source>
</evidence>
<organism evidence="2">
    <name type="scientific">Tanacetum cinerariifolium</name>
    <name type="common">Dalmatian daisy</name>
    <name type="synonym">Chrysanthemum cinerariifolium</name>
    <dbReference type="NCBI Taxonomy" id="118510"/>
    <lineage>
        <taxon>Eukaryota</taxon>
        <taxon>Viridiplantae</taxon>
        <taxon>Streptophyta</taxon>
        <taxon>Embryophyta</taxon>
        <taxon>Tracheophyta</taxon>
        <taxon>Spermatophyta</taxon>
        <taxon>Magnoliopsida</taxon>
        <taxon>eudicotyledons</taxon>
        <taxon>Gunneridae</taxon>
        <taxon>Pentapetalae</taxon>
        <taxon>asterids</taxon>
        <taxon>campanulids</taxon>
        <taxon>Asterales</taxon>
        <taxon>Asteraceae</taxon>
        <taxon>Asteroideae</taxon>
        <taxon>Anthemideae</taxon>
        <taxon>Anthemidinae</taxon>
        <taxon>Tanacetum</taxon>
    </lineage>
</organism>
<dbReference type="EMBL" id="BKCJ011896753">
    <property type="protein sequence ID" value="GFD61606.1"/>
    <property type="molecule type" value="Genomic_DNA"/>
</dbReference>
<name>A0A699XUJ6_TANCI</name>
<feature type="non-terminal residue" evidence="2">
    <location>
        <position position="35"/>
    </location>
</feature>
<proteinExistence type="predicted"/>
<protein>
    <submittedName>
        <fullName evidence="2">Uncharacterized protein</fullName>
    </submittedName>
</protein>
<gene>
    <name evidence="2" type="ORF">Tci_933575</name>
</gene>
<reference evidence="2" key="1">
    <citation type="journal article" date="2019" name="Sci. Rep.">
        <title>Draft genome of Tanacetum cinerariifolium, the natural source of mosquito coil.</title>
        <authorList>
            <person name="Yamashiro T."/>
            <person name="Shiraishi A."/>
            <person name="Satake H."/>
            <person name="Nakayama K."/>
        </authorList>
    </citation>
    <scope>NUCLEOTIDE SEQUENCE</scope>
</reference>
<feature type="compositionally biased region" description="Basic and acidic residues" evidence="1">
    <location>
        <begin position="15"/>
        <end position="35"/>
    </location>
</feature>
<dbReference type="AlphaFoldDB" id="A0A699XUJ6"/>
<comment type="caution">
    <text evidence="2">The sequence shown here is derived from an EMBL/GenBank/DDBJ whole genome shotgun (WGS) entry which is preliminary data.</text>
</comment>
<accession>A0A699XUJ6</accession>